<gene>
    <name evidence="2" type="ORF">ACFFH7_32025</name>
</gene>
<evidence type="ECO:0000313" key="3">
    <source>
        <dbReference type="Proteomes" id="UP001589810"/>
    </source>
</evidence>
<feature type="chain" id="PRO_5047223958" description="SH3 domain-containing protein" evidence="1">
    <location>
        <begin position="27"/>
        <end position="111"/>
    </location>
</feature>
<evidence type="ECO:0008006" key="4">
    <source>
        <dbReference type="Google" id="ProtNLM"/>
    </source>
</evidence>
<evidence type="ECO:0000256" key="1">
    <source>
        <dbReference type="SAM" id="SignalP"/>
    </source>
</evidence>
<proteinExistence type="predicted"/>
<dbReference type="Proteomes" id="UP001589810">
    <property type="component" value="Unassembled WGS sequence"/>
</dbReference>
<evidence type="ECO:0000313" key="2">
    <source>
        <dbReference type="EMBL" id="MFC0546183.1"/>
    </source>
</evidence>
<comment type="caution">
    <text evidence="2">The sequence shown here is derived from an EMBL/GenBank/DDBJ whole genome shotgun (WGS) entry which is preliminary data.</text>
</comment>
<dbReference type="RefSeq" id="WP_273943263.1">
    <property type="nucleotide sequence ID" value="NZ_CP097263.1"/>
</dbReference>
<reference evidence="2 3" key="1">
    <citation type="submission" date="2024-09" db="EMBL/GenBank/DDBJ databases">
        <authorList>
            <person name="Sun Q."/>
            <person name="Mori K."/>
        </authorList>
    </citation>
    <scope>NUCLEOTIDE SEQUENCE [LARGE SCALE GENOMIC DNA]</scope>
    <source>
        <strain evidence="2 3">TBRC 1432</strain>
    </source>
</reference>
<organism evidence="2 3">
    <name type="scientific">Kutzneria chonburiensis</name>
    <dbReference type="NCBI Taxonomy" id="1483604"/>
    <lineage>
        <taxon>Bacteria</taxon>
        <taxon>Bacillati</taxon>
        <taxon>Actinomycetota</taxon>
        <taxon>Actinomycetes</taxon>
        <taxon>Pseudonocardiales</taxon>
        <taxon>Pseudonocardiaceae</taxon>
        <taxon>Kutzneria</taxon>
    </lineage>
</organism>
<protein>
    <recommendedName>
        <fullName evidence="4">SH3 domain-containing protein</fullName>
    </recommendedName>
</protein>
<name>A0ABV6N0T1_9PSEU</name>
<sequence>MHGKRVLAAAAAALGAVVVTAPIASASPAAGPAFACGQSYTHVRSSIDWLRIHTSPGVNTPAVGQIPGGSGFCFNSASGRTVGGIYWVDGYGYNGSTRVSGWADGEYLIWP</sequence>
<keyword evidence="1" id="KW-0732">Signal</keyword>
<accession>A0ABV6N0T1</accession>
<feature type="signal peptide" evidence="1">
    <location>
        <begin position="1"/>
        <end position="26"/>
    </location>
</feature>
<keyword evidence="3" id="KW-1185">Reference proteome</keyword>
<dbReference type="EMBL" id="JBHLUD010000011">
    <property type="protein sequence ID" value="MFC0546183.1"/>
    <property type="molecule type" value="Genomic_DNA"/>
</dbReference>